<dbReference type="PIRSF" id="PIRSF000161">
    <property type="entry name" value="DHPR"/>
    <property type="match status" value="1"/>
</dbReference>
<dbReference type="PANTHER" id="PTHR20836">
    <property type="entry name" value="DIHYDRODIPICOLINATE REDUCTASE"/>
    <property type="match status" value="1"/>
</dbReference>
<evidence type="ECO:0000256" key="12">
    <source>
        <dbReference type="ARBA" id="ARBA00049396"/>
    </source>
</evidence>
<dbReference type="GO" id="GO:0016726">
    <property type="term" value="F:oxidoreductase activity, acting on CH or CH2 groups, NAD or NADP as acceptor"/>
    <property type="evidence" value="ECO:0007669"/>
    <property type="project" value="UniProtKB-UniRule"/>
</dbReference>
<evidence type="ECO:0000256" key="1">
    <source>
        <dbReference type="ARBA" id="ARBA00006642"/>
    </source>
</evidence>
<evidence type="ECO:0000259" key="14">
    <source>
        <dbReference type="Pfam" id="PF01113"/>
    </source>
</evidence>
<dbReference type="HAMAP" id="MF_00102">
    <property type="entry name" value="DapB"/>
    <property type="match status" value="1"/>
</dbReference>
<dbReference type="GO" id="GO:0008839">
    <property type="term" value="F:4-hydroxy-tetrahydrodipicolinate reductase"/>
    <property type="evidence" value="ECO:0007669"/>
    <property type="project" value="UniProtKB-UniRule"/>
</dbReference>
<dbReference type="Gene3D" id="3.40.50.720">
    <property type="entry name" value="NAD(P)-binding Rossmann-like Domain"/>
    <property type="match status" value="1"/>
</dbReference>
<evidence type="ECO:0000313" key="17">
    <source>
        <dbReference type="Proteomes" id="UP000192342"/>
    </source>
</evidence>
<keyword evidence="7 13" id="KW-0520">NAD</keyword>
<comment type="caution">
    <text evidence="16">The sequence shown here is derived from an EMBL/GenBank/DDBJ whole genome shotgun (WGS) entry which is preliminary data.</text>
</comment>
<dbReference type="Pfam" id="PF01113">
    <property type="entry name" value="DapB_N"/>
    <property type="match status" value="1"/>
</dbReference>
<keyword evidence="2 13" id="KW-0963">Cytoplasm</keyword>
<evidence type="ECO:0000256" key="13">
    <source>
        <dbReference type="HAMAP-Rule" id="MF_00102"/>
    </source>
</evidence>
<dbReference type="AlphaFoldDB" id="A0A1Y1SCK5"/>
<dbReference type="OrthoDB" id="9790352at2"/>
<dbReference type="InterPro" id="IPR022663">
    <property type="entry name" value="DapB_C"/>
</dbReference>
<evidence type="ECO:0000256" key="9">
    <source>
        <dbReference type="ARBA" id="ARBA00037922"/>
    </source>
</evidence>
<dbReference type="EC" id="1.17.1.8" evidence="10 13"/>
<dbReference type="EMBL" id="AQQV01000003">
    <property type="protein sequence ID" value="ORE86056.1"/>
    <property type="molecule type" value="Genomic_DNA"/>
</dbReference>
<keyword evidence="4 13" id="KW-0521">NADP</keyword>
<evidence type="ECO:0000256" key="2">
    <source>
        <dbReference type="ARBA" id="ARBA00022490"/>
    </source>
</evidence>
<evidence type="ECO:0000256" key="11">
    <source>
        <dbReference type="ARBA" id="ARBA00049080"/>
    </source>
</evidence>
<keyword evidence="8 13" id="KW-0457">Lysine biosynthesis</keyword>
<dbReference type="InterPro" id="IPR022664">
    <property type="entry name" value="DapB_N_CS"/>
</dbReference>
<dbReference type="RefSeq" id="WP_083562116.1">
    <property type="nucleotide sequence ID" value="NZ_AQQV01000003.1"/>
</dbReference>
<feature type="binding site" evidence="13">
    <location>
        <position position="47"/>
    </location>
    <ligand>
        <name>NAD(+)</name>
        <dbReference type="ChEBI" id="CHEBI:57540"/>
    </ligand>
</feature>
<dbReference type="FunFam" id="3.30.360.10:FF:000004">
    <property type="entry name" value="4-hydroxy-tetrahydrodipicolinate reductase"/>
    <property type="match status" value="1"/>
</dbReference>
<dbReference type="Pfam" id="PF05173">
    <property type="entry name" value="DapB_C"/>
    <property type="match status" value="1"/>
</dbReference>
<reference evidence="16 17" key="1">
    <citation type="submission" date="2013-04" db="EMBL/GenBank/DDBJ databases">
        <title>Oceanococcus atlanticus 22II-S10r2 Genome Sequencing.</title>
        <authorList>
            <person name="Lai Q."/>
            <person name="Li G."/>
            <person name="Shao Z."/>
        </authorList>
    </citation>
    <scope>NUCLEOTIDE SEQUENCE [LARGE SCALE GENOMIC DNA]</scope>
    <source>
        <strain evidence="16 17">22II-S10r2</strain>
    </source>
</reference>
<protein>
    <recommendedName>
        <fullName evidence="10 13">4-hydroxy-tetrahydrodipicolinate reductase</fullName>
        <shortName evidence="13">HTPA reductase</shortName>
        <ecNumber evidence="10 13">1.17.1.8</ecNumber>
    </recommendedName>
</protein>
<dbReference type="NCBIfam" id="TIGR00036">
    <property type="entry name" value="dapB"/>
    <property type="match status" value="1"/>
</dbReference>
<dbReference type="Gene3D" id="3.30.360.10">
    <property type="entry name" value="Dihydrodipicolinate Reductase, domain 2"/>
    <property type="match status" value="1"/>
</dbReference>
<evidence type="ECO:0000256" key="4">
    <source>
        <dbReference type="ARBA" id="ARBA00022857"/>
    </source>
</evidence>
<dbReference type="CDD" id="cd02274">
    <property type="entry name" value="DHDPR_N"/>
    <property type="match status" value="1"/>
</dbReference>
<organism evidence="16 17">
    <name type="scientific">Oceanococcus atlanticus</name>
    <dbReference type="NCBI Taxonomy" id="1317117"/>
    <lineage>
        <taxon>Bacteria</taxon>
        <taxon>Pseudomonadati</taxon>
        <taxon>Pseudomonadota</taxon>
        <taxon>Gammaproteobacteria</taxon>
        <taxon>Chromatiales</taxon>
        <taxon>Oceanococcaceae</taxon>
        <taxon>Oceanococcus</taxon>
    </lineage>
</organism>
<dbReference type="PROSITE" id="PS01298">
    <property type="entry name" value="DAPB"/>
    <property type="match status" value="1"/>
</dbReference>
<dbReference type="Proteomes" id="UP000192342">
    <property type="component" value="Unassembled WGS sequence"/>
</dbReference>
<comment type="catalytic activity">
    <reaction evidence="11 13">
        <text>(S)-2,3,4,5-tetrahydrodipicolinate + NADP(+) + H2O = (2S,4S)-4-hydroxy-2,3,4,5-tetrahydrodipicolinate + NADPH + H(+)</text>
        <dbReference type="Rhea" id="RHEA:35331"/>
        <dbReference type="ChEBI" id="CHEBI:15377"/>
        <dbReference type="ChEBI" id="CHEBI:15378"/>
        <dbReference type="ChEBI" id="CHEBI:16845"/>
        <dbReference type="ChEBI" id="CHEBI:57783"/>
        <dbReference type="ChEBI" id="CHEBI:58349"/>
        <dbReference type="ChEBI" id="CHEBI:67139"/>
        <dbReference type="EC" id="1.17.1.8"/>
    </reaction>
</comment>
<evidence type="ECO:0000256" key="3">
    <source>
        <dbReference type="ARBA" id="ARBA00022605"/>
    </source>
</evidence>
<evidence type="ECO:0000256" key="7">
    <source>
        <dbReference type="ARBA" id="ARBA00023027"/>
    </source>
</evidence>
<feature type="domain" description="Dihydrodipicolinate reductase N-terminal" evidence="14">
    <location>
        <begin position="6"/>
        <end position="128"/>
    </location>
</feature>
<evidence type="ECO:0000313" key="16">
    <source>
        <dbReference type="EMBL" id="ORE86056.1"/>
    </source>
</evidence>
<dbReference type="GO" id="GO:0009089">
    <property type="term" value="P:lysine biosynthetic process via diaminopimelate"/>
    <property type="evidence" value="ECO:0007669"/>
    <property type="project" value="UniProtKB-UniRule"/>
</dbReference>
<comment type="subunit">
    <text evidence="13">Homotetramer.</text>
</comment>
<dbReference type="GO" id="GO:0050661">
    <property type="term" value="F:NADP binding"/>
    <property type="evidence" value="ECO:0007669"/>
    <property type="project" value="UniProtKB-UniRule"/>
</dbReference>
<comment type="caution">
    <text evidence="13">Lacks conserved residue(s) required for the propagation of feature annotation.</text>
</comment>
<keyword evidence="5 13" id="KW-0220">Diaminopimelate biosynthesis</keyword>
<comment type="similarity">
    <text evidence="1 13">Belongs to the DapB family.</text>
</comment>
<feature type="binding site" evidence="13">
    <location>
        <begin position="101"/>
        <end position="103"/>
    </location>
    <ligand>
        <name>NAD(+)</name>
        <dbReference type="ChEBI" id="CHEBI:57540"/>
    </ligand>
</feature>
<comment type="caution">
    <text evidence="13">Was originally thought to be a dihydrodipicolinate reductase (DHDPR), catalyzing the conversion of dihydrodipicolinate to tetrahydrodipicolinate. However, it was shown in E.coli that the substrate of the enzymatic reaction is not dihydrodipicolinate (DHDP) but in fact (2S,4S)-4-hydroxy-2,3,4,5-tetrahydrodipicolinic acid (HTPA), the product released by the DapA-catalyzed reaction.</text>
</comment>
<proteinExistence type="inferred from homology"/>
<sequence length="270" mass="28158">MNKAWRVGVHGAGGRMGRAVIQALHQHPQLSLSVATDAPGSSLIGTDSGELAGVGRNAVLLTDQLDQAAAQCDVVIDFSRPQGTLLLVEALAASDVALVTGTTGLAAAEQAKLLELAQSRPVVQAANFSVGVNVCVKLTEMAARIMHGMADIEIIEAHHKHKVDAPSGTALRLGQAVCDALDQNLDDVAVKSRDGNIGPRPDGTIGFSTVRGGDIVGEHTVLFAAEGERVEITHKASSRMNFATGAVRAAAWLREQPAGLYDMTHVLGLE</sequence>
<name>A0A1Y1SCK5_9GAMM</name>
<keyword evidence="3 13" id="KW-0028">Amino-acid biosynthesis</keyword>
<dbReference type="GO" id="GO:0051287">
    <property type="term" value="F:NAD binding"/>
    <property type="evidence" value="ECO:0007669"/>
    <property type="project" value="UniProtKB-UniRule"/>
</dbReference>
<feature type="binding site" evidence="13">
    <location>
        <begin position="168"/>
        <end position="169"/>
    </location>
    <ligand>
        <name>(S)-2,3,4,5-tetrahydrodipicolinate</name>
        <dbReference type="ChEBI" id="CHEBI:16845"/>
    </ligand>
</feature>
<feature type="binding site" evidence="13">
    <location>
        <begin position="11"/>
        <end position="16"/>
    </location>
    <ligand>
        <name>NAD(+)</name>
        <dbReference type="ChEBI" id="CHEBI:57540"/>
    </ligand>
</feature>
<comment type="pathway">
    <text evidence="9 13">Amino-acid biosynthesis; L-lysine biosynthesis via DAP pathway; (S)-tetrahydrodipicolinate from L-aspartate: step 4/4.</text>
</comment>
<feature type="domain" description="Dihydrodipicolinate reductase C-terminal" evidence="15">
    <location>
        <begin position="131"/>
        <end position="267"/>
    </location>
</feature>
<comment type="catalytic activity">
    <reaction evidence="12 13">
        <text>(S)-2,3,4,5-tetrahydrodipicolinate + NAD(+) + H2O = (2S,4S)-4-hydroxy-2,3,4,5-tetrahydrodipicolinate + NADH + H(+)</text>
        <dbReference type="Rhea" id="RHEA:35323"/>
        <dbReference type="ChEBI" id="CHEBI:15377"/>
        <dbReference type="ChEBI" id="CHEBI:15378"/>
        <dbReference type="ChEBI" id="CHEBI:16845"/>
        <dbReference type="ChEBI" id="CHEBI:57540"/>
        <dbReference type="ChEBI" id="CHEBI:57945"/>
        <dbReference type="ChEBI" id="CHEBI:67139"/>
        <dbReference type="EC" id="1.17.1.8"/>
    </reaction>
</comment>
<comment type="subcellular location">
    <subcellularLocation>
        <location evidence="13">Cytoplasm</location>
    </subcellularLocation>
</comment>
<dbReference type="UniPathway" id="UPA00034">
    <property type="reaction ID" value="UER00018"/>
</dbReference>
<dbReference type="InterPro" id="IPR036291">
    <property type="entry name" value="NAD(P)-bd_dom_sf"/>
</dbReference>
<feature type="active site" description="Proton donor" evidence="13">
    <location>
        <position position="162"/>
    </location>
</feature>
<dbReference type="InterPro" id="IPR000846">
    <property type="entry name" value="DapB_N"/>
</dbReference>
<keyword evidence="6 13" id="KW-0560">Oxidoreductase</keyword>
<comment type="function">
    <text evidence="13">Catalyzes the conversion of 4-hydroxy-tetrahydrodipicolinate (HTPA) to tetrahydrodipicolinate.</text>
</comment>
<evidence type="ECO:0000256" key="8">
    <source>
        <dbReference type="ARBA" id="ARBA00023154"/>
    </source>
</evidence>
<feature type="active site" description="Proton donor/acceptor" evidence="13">
    <location>
        <position position="158"/>
    </location>
</feature>
<dbReference type="SUPFAM" id="SSF55347">
    <property type="entry name" value="Glyceraldehyde-3-phosphate dehydrogenase-like, C-terminal domain"/>
    <property type="match status" value="1"/>
</dbReference>
<dbReference type="STRING" id="1317117.ATO7_12203"/>
<dbReference type="GO" id="GO:0005829">
    <property type="term" value="C:cytosol"/>
    <property type="evidence" value="ECO:0007669"/>
    <property type="project" value="TreeGrafter"/>
</dbReference>
<dbReference type="SUPFAM" id="SSF51735">
    <property type="entry name" value="NAD(P)-binding Rossmann-fold domains"/>
    <property type="match status" value="1"/>
</dbReference>
<dbReference type="PANTHER" id="PTHR20836:SF0">
    <property type="entry name" value="4-HYDROXY-TETRAHYDRODIPICOLINATE REDUCTASE 1, CHLOROPLASTIC-RELATED"/>
    <property type="match status" value="1"/>
</dbReference>
<evidence type="ECO:0000256" key="10">
    <source>
        <dbReference type="ARBA" id="ARBA00038983"/>
    </source>
</evidence>
<gene>
    <name evidence="13" type="primary">dapB</name>
    <name evidence="16" type="ORF">ATO7_12203</name>
</gene>
<dbReference type="GO" id="GO:0019877">
    <property type="term" value="P:diaminopimelate biosynthetic process"/>
    <property type="evidence" value="ECO:0007669"/>
    <property type="project" value="UniProtKB-UniRule"/>
</dbReference>
<evidence type="ECO:0000256" key="6">
    <source>
        <dbReference type="ARBA" id="ARBA00023002"/>
    </source>
</evidence>
<keyword evidence="17" id="KW-1185">Reference proteome</keyword>
<feature type="binding site" evidence="13">
    <location>
        <begin position="125"/>
        <end position="128"/>
    </location>
    <ligand>
        <name>NAD(+)</name>
        <dbReference type="ChEBI" id="CHEBI:57540"/>
    </ligand>
</feature>
<feature type="binding site" evidence="13">
    <location>
        <position position="159"/>
    </location>
    <ligand>
        <name>(S)-2,3,4,5-tetrahydrodipicolinate</name>
        <dbReference type="ChEBI" id="CHEBI:16845"/>
    </ligand>
</feature>
<dbReference type="InterPro" id="IPR023940">
    <property type="entry name" value="DHDPR_bac"/>
</dbReference>
<evidence type="ECO:0000256" key="5">
    <source>
        <dbReference type="ARBA" id="ARBA00022915"/>
    </source>
</evidence>
<evidence type="ECO:0000259" key="15">
    <source>
        <dbReference type="Pfam" id="PF05173"/>
    </source>
</evidence>
<accession>A0A1Y1SCK5</accession>